<name>A0A1E1XFR2_9ACAR</name>
<feature type="non-terminal residue" evidence="3">
    <location>
        <position position="1"/>
    </location>
</feature>
<evidence type="ECO:0000313" key="3">
    <source>
        <dbReference type="EMBL" id="JAT98048.1"/>
    </source>
</evidence>
<protein>
    <submittedName>
        <fullName evidence="3">Putative nuclear protein export factor</fullName>
    </submittedName>
</protein>
<dbReference type="EMBL" id="GFAC01001140">
    <property type="protein sequence ID" value="JAT98048.1"/>
    <property type="molecule type" value="mRNA"/>
</dbReference>
<dbReference type="GO" id="GO:0005813">
    <property type="term" value="C:centrosome"/>
    <property type="evidence" value="ECO:0007669"/>
    <property type="project" value="TreeGrafter"/>
</dbReference>
<dbReference type="Pfam" id="PF03399">
    <property type="entry name" value="SAC3_GANP"/>
    <property type="match status" value="1"/>
</dbReference>
<dbReference type="GO" id="GO:0005634">
    <property type="term" value="C:nucleus"/>
    <property type="evidence" value="ECO:0007669"/>
    <property type="project" value="TreeGrafter"/>
</dbReference>
<evidence type="ECO:0000256" key="1">
    <source>
        <dbReference type="SAM" id="MobiDB-lite"/>
    </source>
</evidence>
<evidence type="ECO:0000259" key="2">
    <source>
        <dbReference type="Pfam" id="PF03399"/>
    </source>
</evidence>
<dbReference type="PANTHER" id="PTHR12436">
    <property type="entry name" value="80 KDA MCM3-ASSOCIATED PROTEIN"/>
    <property type="match status" value="1"/>
</dbReference>
<feature type="region of interest" description="Disordered" evidence="1">
    <location>
        <begin position="1"/>
        <end position="24"/>
    </location>
</feature>
<accession>A0A1E1XFR2</accession>
<dbReference type="Gene3D" id="1.25.40.990">
    <property type="match status" value="1"/>
</dbReference>
<dbReference type="GO" id="GO:0005819">
    <property type="term" value="C:spindle"/>
    <property type="evidence" value="ECO:0007669"/>
    <property type="project" value="TreeGrafter"/>
</dbReference>
<proteinExistence type="evidence at transcript level"/>
<dbReference type="PANTHER" id="PTHR12436:SF38">
    <property type="entry name" value="SAC3 DOMAIN-CONTAINING PROTEIN 1"/>
    <property type="match status" value="1"/>
</dbReference>
<feature type="compositionally biased region" description="Basic and acidic residues" evidence="1">
    <location>
        <begin position="1"/>
        <end position="19"/>
    </location>
</feature>
<dbReference type="GO" id="GO:0051298">
    <property type="term" value="P:centrosome duplication"/>
    <property type="evidence" value="ECO:0007669"/>
    <property type="project" value="TreeGrafter"/>
</dbReference>
<dbReference type="InterPro" id="IPR045107">
    <property type="entry name" value="SAC3/GANP/THP3"/>
</dbReference>
<reference evidence="3" key="1">
    <citation type="journal article" date="2017" name="Front. Cell. Infect. Microbiol.">
        <title>The Distinct Transcriptional Response of the Midgut of Amblyomma sculptum and Amblyomma aureolatum Ticks to Rickettsia rickettsii Correlates to Their Differences in Susceptibility to Infection.</title>
        <authorList>
            <person name="Martins L.A."/>
            <person name="Galletti M.F.B.M."/>
            <person name="Ribeiro J.M."/>
            <person name="Fujita A."/>
            <person name="Costa F.B."/>
            <person name="Labruna M.B."/>
            <person name="Daffre S."/>
            <person name="Fogaca A.C."/>
        </authorList>
    </citation>
    <scope>NUCLEOTIDE SEQUENCE</scope>
</reference>
<organism evidence="3">
    <name type="scientific">Amblyomma aureolatum</name>
    <dbReference type="NCBI Taxonomy" id="187763"/>
    <lineage>
        <taxon>Eukaryota</taxon>
        <taxon>Metazoa</taxon>
        <taxon>Ecdysozoa</taxon>
        <taxon>Arthropoda</taxon>
        <taxon>Chelicerata</taxon>
        <taxon>Arachnida</taxon>
        <taxon>Acari</taxon>
        <taxon>Parasitiformes</taxon>
        <taxon>Ixodida</taxon>
        <taxon>Ixodoidea</taxon>
        <taxon>Ixodidae</taxon>
        <taxon>Amblyomminae</taxon>
        <taxon>Amblyomma</taxon>
    </lineage>
</organism>
<feature type="domain" description="SAC3/GANP/THP3 conserved" evidence="2">
    <location>
        <begin position="31"/>
        <end position="319"/>
    </location>
</feature>
<dbReference type="InterPro" id="IPR005062">
    <property type="entry name" value="SAC3/GANP/THP3_conserved"/>
</dbReference>
<dbReference type="GO" id="GO:0051225">
    <property type="term" value="P:spindle assembly"/>
    <property type="evidence" value="ECO:0007669"/>
    <property type="project" value="TreeGrafter"/>
</dbReference>
<dbReference type="AlphaFoldDB" id="A0A1E1XFR2"/>
<sequence>ARRGYGREEGCGDKGDTQLRKNPLVGTCEDMCPPRERQWREKERLLHPFEVLQGTENDVRPKADKNKAIKQFSRSAAGHRQASPDELRPSHVLLKTTAYLMHTIVPLCNGDSWTDTYQFVWDRLWSVRQDMTIQDLNGSDCIEILERAVRFYIYSAFRCFEEDVGAFDPHINSQHLQECLKRLLVQYQHCALEHCVNRPEMEAIYILHNLGSFEALAHAMALPKEVRSHSLVKVSLDTSLAHRRGNFIRVLRNYRSLPFLLACTLHPHLELIRRTALQVMAVAFSSQNCKFPLFVLARWLCCTDIDAKELCLLYQLQVQNRELKFLKGSGDFTLKQCRKCRDPALVKTLSTTDVGFLVCPDTKRQLNQAR</sequence>